<reference evidence="1 2" key="1">
    <citation type="journal article" date="2011" name="PLoS Genet.">
        <title>Comparative genomic analysis of human fungal pathogens causing paracoccidioidomycosis.</title>
        <authorList>
            <person name="Desjardins C.A."/>
            <person name="Champion M.D."/>
            <person name="Holder J.W."/>
            <person name="Muszewska A."/>
            <person name="Goldberg J."/>
            <person name="Bailao A.M."/>
            <person name="Brigido M.M."/>
            <person name="Ferreira M.E."/>
            <person name="Garcia A.M."/>
            <person name="Grynberg M."/>
            <person name="Gujja S."/>
            <person name="Heiman D.I."/>
            <person name="Henn M.R."/>
            <person name="Kodira C.D."/>
            <person name="Leon-Narvaez H."/>
            <person name="Longo L.V."/>
            <person name="Ma L.J."/>
            <person name="Malavazi I."/>
            <person name="Matsuo A.L."/>
            <person name="Morais F.V."/>
            <person name="Pereira M."/>
            <person name="Rodriguez-Brito S."/>
            <person name="Sakthikumar S."/>
            <person name="Salem-Izacc S.M."/>
            <person name="Sykes S.M."/>
            <person name="Teixeira M.M."/>
            <person name="Vallejo M.C."/>
            <person name="Walter M.E."/>
            <person name="Yandava C."/>
            <person name="Young S."/>
            <person name="Zeng Q."/>
            <person name="Zucker J."/>
            <person name="Felipe M.S."/>
            <person name="Goldman G.H."/>
            <person name="Haas B.J."/>
            <person name="McEwen J.G."/>
            <person name="Nino-Vega G."/>
            <person name="Puccia R."/>
            <person name="San-Blas G."/>
            <person name="Soares C.M."/>
            <person name="Birren B.W."/>
            <person name="Cuomo C.A."/>
        </authorList>
    </citation>
    <scope>NUCLEOTIDE SEQUENCE [LARGE SCALE GENOMIC DNA]</scope>
    <source>
        <strain evidence="2">ATCC MYA-826 / Pb01</strain>
    </source>
</reference>
<sequence length="73" mass="8485">MAASPSQASFLADVHASRNHTHRQMRGVSVVNQSVPFRKWSLRHPHIHMIIAQQHPGDEIGQQYRYEKEKRLT</sequence>
<evidence type="ECO:0000313" key="1">
    <source>
        <dbReference type="EMBL" id="EEH36511.2"/>
    </source>
</evidence>
<protein>
    <submittedName>
        <fullName evidence="1">Uncharacterized protein</fullName>
    </submittedName>
</protein>
<dbReference type="HOGENOM" id="CLU_2705500_0_0_1"/>
<accession>C1H8D3</accession>
<dbReference type="EMBL" id="KN294012">
    <property type="protein sequence ID" value="EEH36511.2"/>
    <property type="molecule type" value="Genomic_DNA"/>
</dbReference>
<dbReference type="GeneID" id="9094318"/>
<proteinExistence type="predicted"/>
<dbReference type="KEGG" id="pbl:PAAG_06929"/>
<dbReference type="RefSeq" id="XP_015700498.1">
    <property type="nucleotide sequence ID" value="XM_015846063.1"/>
</dbReference>
<evidence type="ECO:0000313" key="2">
    <source>
        <dbReference type="Proteomes" id="UP000002059"/>
    </source>
</evidence>
<dbReference type="AlphaFoldDB" id="C1H8D3"/>
<name>C1H8D3_PARBA</name>
<dbReference type="VEuPathDB" id="FungiDB:PAAG_06929"/>
<keyword evidence="2" id="KW-1185">Reference proteome</keyword>
<dbReference type="Proteomes" id="UP000002059">
    <property type="component" value="Partially assembled WGS sequence"/>
</dbReference>
<gene>
    <name evidence="1" type="ORF">PAAG_06929</name>
</gene>
<organism evidence="1 2">
    <name type="scientific">Paracoccidioides lutzii (strain ATCC MYA-826 / Pb01)</name>
    <name type="common">Paracoccidioides brasiliensis</name>
    <dbReference type="NCBI Taxonomy" id="502779"/>
    <lineage>
        <taxon>Eukaryota</taxon>
        <taxon>Fungi</taxon>
        <taxon>Dikarya</taxon>
        <taxon>Ascomycota</taxon>
        <taxon>Pezizomycotina</taxon>
        <taxon>Eurotiomycetes</taxon>
        <taxon>Eurotiomycetidae</taxon>
        <taxon>Onygenales</taxon>
        <taxon>Ajellomycetaceae</taxon>
        <taxon>Paracoccidioides</taxon>
    </lineage>
</organism>